<reference evidence="1" key="1">
    <citation type="submission" date="2018-11" db="EMBL/GenBank/DDBJ databases">
        <authorList>
            <person name="Alioto T."/>
            <person name="Alioto T."/>
        </authorList>
    </citation>
    <scope>NUCLEOTIDE SEQUENCE</scope>
</reference>
<proteinExistence type="predicted"/>
<accession>A0A8B6D6A3</accession>
<feature type="non-terminal residue" evidence="1">
    <location>
        <position position="72"/>
    </location>
</feature>
<protein>
    <submittedName>
        <fullName evidence="1">Uncharacterized protein</fullName>
    </submittedName>
</protein>
<evidence type="ECO:0000313" key="1">
    <source>
        <dbReference type="EMBL" id="VDI14862.1"/>
    </source>
</evidence>
<dbReference type="AlphaFoldDB" id="A0A8B6D6A3"/>
<dbReference type="EMBL" id="UYJE01002914">
    <property type="protein sequence ID" value="VDI14862.1"/>
    <property type="molecule type" value="Genomic_DNA"/>
</dbReference>
<gene>
    <name evidence="1" type="ORF">MGAL_10B053044</name>
</gene>
<keyword evidence="2" id="KW-1185">Reference proteome</keyword>
<feature type="non-terminal residue" evidence="1">
    <location>
        <position position="1"/>
    </location>
</feature>
<dbReference type="Proteomes" id="UP000596742">
    <property type="component" value="Unassembled WGS sequence"/>
</dbReference>
<sequence>DECRKEAACSREVPDAKANIRIGFWNTVIDEAPKLRAKVRLEQRYDLLVVIGDQNAKGRNRNTDVNRIIGEH</sequence>
<comment type="caution">
    <text evidence="1">The sequence shown here is derived from an EMBL/GenBank/DDBJ whole genome shotgun (WGS) entry which is preliminary data.</text>
</comment>
<organism evidence="1 2">
    <name type="scientific">Mytilus galloprovincialis</name>
    <name type="common">Mediterranean mussel</name>
    <dbReference type="NCBI Taxonomy" id="29158"/>
    <lineage>
        <taxon>Eukaryota</taxon>
        <taxon>Metazoa</taxon>
        <taxon>Spiralia</taxon>
        <taxon>Lophotrochozoa</taxon>
        <taxon>Mollusca</taxon>
        <taxon>Bivalvia</taxon>
        <taxon>Autobranchia</taxon>
        <taxon>Pteriomorphia</taxon>
        <taxon>Mytilida</taxon>
        <taxon>Mytiloidea</taxon>
        <taxon>Mytilidae</taxon>
        <taxon>Mytilinae</taxon>
        <taxon>Mytilus</taxon>
    </lineage>
</organism>
<evidence type="ECO:0000313" key="2">
    <source>
        <dbReference type="Proteomes" id="UP000596742"/>
    </source>
</evidence>
<name>A0A8B6D6A3_MYTGA</name>